<feature type="compositionally biased region" description="Low complexity" evidence="1">
    <location>
        <begin position="252"/>
        <end position="273"/>
    </location>
</feature>
<sequence>MFGKSWRLWYLLSAVRYLPKASRIPPLDPSTVGWRLGVGAKKFAWQYCTWIRARSVWMWESVGNKQWRGKTTKSFIAILLLLRLLIRSSLPPNMSSIISVLKTKLGEYMLTLPDGTAEYEDYEAWAVFDRSACGKDVPELADWIAKAEIGLDPMATDNWLVWGAQILPQRVVHVALQQQQAAEEQALAAEAEVARAAAAWELAEVDREQCWEVLVDAMFDGSLDPEEGEHQLAELEAESVIPLPLFLPSPSPSATVSSSHPDPSADSSQPDLSTANSTLMSATDALDQMSMGLSATAVVVKFARQPTPPLGHVVLPLGPGTGRMSTARSPVERNGAGKLLKDPPKLLLGDVLCARESKGCSFQPGWTPMDKGKGKGKSKEKGKSAPKLEERGRPLKRCKVEVVVPVRSIGDSIAQTKAAHTRKLVQWLPTTARATPAPTRPSCARSAAFPVPTNSSRLPPIVAQGIASELRYRIAVAEGTHASLARSVKMWQAELESLEVQAGPSPSSNVVLVEDLSAADDLGMSVSDDA</sequence>
<dbReference type="AlphaFoldDB" id="W4JPM7"/>
<evidence type="ECO:0000313" key="2">
    <source>
        <dbReference type="EMBL" id="ETW75488.1"/>
    </source>
</evidence>
<feature type="region of interest" description="Disordered" evidence="1">
    <location>
        <begin position="251"/>
        <end position="275"/>
    </location>
</feature>
<dbReference type="Proteomes" id="UP000030671">
    <property type="component" value="Unassembled WGS sequence"/>
</dbReference>
<dbReference type="RefSeq" id="XP_009552900.1">
    <property type="nucleotide sequence ID" value="XM_009554605.1"/>
</dbReference>
<dbReference type="GeneID" id="20674482"/>
<proteinExistence type="predicted"/>
<protein>
    <submittedName>
        <fullName evidence="2">Uncharacterized protein</fullName>
    </submittedName>
</protein>
<name>W4JPM7_HETIT</name>
<dbReference type="EMBL" id="KI925466">
    <property type="protein sequence ID" value="ETW75488.1"/>
    <property type="molecule type" value="Genomic_DNA"/>
</dbReference>
<feature type="region of interest" description="Disordered" evidence="1">
    <location>
        <begin position="362"/>
        <end position="391"/>
    </location>
</feature>
<accession>W4JPM7</accession>
<gene>
    <name evidence="2" type="ORF">HETIRDRAFT_430832</name>
</gene>
<evidence type="ECO:0000256" key="1">
    <source>
        <dbReference type="SAM" id="MobiDB-lite"/>
    </source>
</evidence>
<dbReference type="KEGG" id="hir:HETIRDRAFT_430832"/>
<organism evidence="2 3">
    <name type="scientific">Heterobasidion irregulare (strain TC 32-1)</name>
    <dbReference type="NCBI Taxonomy" id="747525"/>
    <lineage>
        <taxon>Eukaryota</taxon>
        <taxon>Fungi</taxon>
        <taxon>Dikarya</taxon>
        <taxon>Basidiomycota</taxon>
        <taxon>Agaricomycotina</taxon>
        <taxon>Agaricomycetes</taxon>
        <taxon>Russulales</taxon>
        <taxon>Bondarzewiaceae</taxon>
        <taxon>Heterobasidion</taxon>
        <taxon>Heterobasidion annosum species complex</taxon>
    </lineage>
</organism>
<reference evidence="2 3" key="1">
    <citation type="journal article" date="2012" name="New Phytol.">
        <title>Insight into trade-off between wood decay and parasitism from the genome of a fungal forest pathogen.</title>
        <authorList>
            <person name="Olson A."/>
            <person name="Aerts A."/>
            <person name="Asiegbu F."/>
            <person name="Belbahri L."/>
            <person name="Bouzid O."/>
            <person name="Broberg A."/>
            <person name="Canback B."/>
            <person name="Coutinho P.M."/>
            <person name="Cullen D."/>
            <person name="Dalman K."/>
            <person name="Deflorio G."/>
            <person name="van Diepen L.T."/>
            <person name="Dunand C."/>
            <person name="Duplessis S."/>
            <person name="Durling M."/>
            <person name="Gonthier P."/>
            <person name="Grimwood J."/>
            <person name="Fossdal C.G."/>
            <person name="Hansson D."/>
            <person name="Henrissat B."/>
            <person name="Hietala A."/>
            <person name="Himmelstrand K."/>
            <person name="Hoffmeister D."/>
            <person name="Hogberg N."/>
            <person name="James T.Y."/>
            <person name="Karlsson M."/>
            <person name="Kohler A."/>
            <person name="Kues U."/>
            <person name="Lee Y.H."/>
            <person name="Lin Y.C."/>
            <person name="Lind M."/>
            <person name="Lindquist E."/>
            <person name="Lombard V."/>
            <person name="Lucas S."/>
            <person name="Lunden K."/>
            <person name="Morin E."/>
            <person name="Murat C."/>
            <person name="Park J."/>
            <person name="Raffaello T."/>
            <person name="Rouze P."/>
            <person name="Salamov A."/>
            <person name="Schmutz J."/>
            <person name="Solheim H."/>
            <person name="Stahlberg J."/>
            <person name="Velez H."/>
            <person name="de Vries R.P."/>
            <person name="Wiebenga A."/>
            <person name="Woodward S."/>
            <person name="Yakovlev I."/>
            <person name="Garbelotto M."/>
            <person name="Martin F."/>
            <person name="Grigoriev I.V."/>
            <person name="Stenlid J."/>
        </authorList>
    </citation>
    <scope>NUCLEOTIDE SEQUENCE [LARGE SCALE GENOMIC DNA]</scope>
    <source>
        <strain evidence="2 3">TC 32-1</strain>
    </source>
</reference>
<feature type="compositionally biased region" description="Basic and acidic residues" evidence="1">
    <location>
        <begin position="370"/>
        <end position="391"/>
    </location>
</feature>
<keyword evidence="3" id="KW-1185">Reference proteome</keyword>
<dbReference type="InParanoid" id="W4JPM7"/>
<dbReference type="HOGENOM" id="CLU_032924_0_0_1"/>
<evidence type="ECO:0000313" key="3">
    <source>
        <dbReference type="Proteomes" id="UP000030671"/>
    </source>
</evidence>